<dbReference type="PROSITE" id="PS51257">
    <property type="entry name" value="PROKAR_LIPOPROTEIN"/>
    <property type="match status" value="1"/>
</dbReference>
<comment type="caution">
    <text evidence="2">The sequence shown here is derived from an EMBL/GenBank/DDBJ whole genome shotgun (WGS) entry which is preliminary data.</text>
</comment>
<dbReference type="EMBL" id="QUMU01000058">
    <property type="protein sequence ID" value="REG13081.1"/>
    <property type="molecule type" value="Genomic_DNA"/>
</dbReference>
<keyword evidence="3" id="KW-1185">Reference proteome</keyword>
<evidence type="ECO:0000313" key="3">
    <source>
        <dbReference type="Proteomes" id="UP000256345"/>
    </source>
</evidence>
<evidence type="ECO:0000256" key="1">
    <source>
        <dbReference type="SAM" id="SignalP"/>
    </source>
</evidence>
<evidence type="ECO:0000313" key="2">
    <source>
        <dbReference type="EMBL" id="REG13081.1"/>
    </source>
</evidence>
<protein>
    <recommendedName>
        <fullName evidence="4">Transglycosylase SLT domain-containing protein</fullName>
    </recommendedName>
</protein>
<gene>
    <name evidence="2" type="ORF">ATI61_1581</name>
</gene>
<proteinExistence type="predicted"/>
<feature type="signal peptide" evidence="1">
    <location>
        <begin position="1"/>
        <end position="21"/>
    </location>
</feature>
<dbReference type="RefSeq" id="WP_211344908.1">
    <property type="nucleotide sequence ID" value="NZ_QUMU01000058.1"/>
</dbReference>
<sequence length="286" mass="29781">MKLLSKTFAMKFGGVALALLAGCGPAEFDPAVEPTTGNGEASTIESLLTAAQKRSRSDVVKSVAAPRGITNPVVYAGVANHETGMAQCWSEATWACQGPSSADCGGGPVIAGSGDGACSLQQGGLGMFQFDSGTYSQTLASYGSGILSVSGNASKGIDTIIAKMKACPNTRDFITSDAAAIAYLNKAKPGTTEFETFLTTMAWCYNGCTPTGCSAHNQRREDYRQGVTELLNLFGTAYWYSSNSGGDGNVYAVMRAATGTGTTEVHVLNRATNYQSFIYETGTALH</sequence>
<keyword evidence="1" id="KW-0732">Signal</keyword>
<feature type="non-terminal residue" evidence="2">
    <location>
        <position position="286"/>
    </location>
</feature>
<name>A0ABX9JK09_9BACT</name>
<organism evidence="2 3">
    <name type="scientific">Archangium gephyra</name>
    <dbReference type="NCBI Taxonomy" id="48"/>
    <lineage>
        <taxon>Bacteria</taxon>
        <taxon>Pseudomonadati</taxon>
        <taxon>Myxococcota</taxon>
        <taxon>Myxococcia</taxon>
        <taxon>Myxococcales</taxon>
        <taxon>Cystobacterineae</taxon>
        <taxon>Archangiaceae</taxon>
        <taxon>Archangium</taxon>
    </lineage>
</organism>
<accession>A0ABX9JK09</accession>
<evidence type="ECO:0008006" key="4">
    <source>
        <dbReference type="Google" id="ProtNLM"/>
    </source>
</evidence>
<reference evidence="2 3" key="1">
    <citation type="submission" date="2018-08" db="EMBL/GenBank/DDBJ databases">
        <title>Genomic Encyclopedia of Archaeal and Bacterial Type Strains, Phase II (KMG-II): from individual species to whole genera.</title>
        <authorList>
            <person name="Goeker M."/>
        </authorList>
    </citation>
    <scope>NUCLEOTIDE SEQUENCE [LARGE SCALE GENOMIC DNA]</scope>
    <source>
        <strain evidence="2 3">DSM 2261</strain>
    </source>
</reference>
<dbReference type="Proteomes" id="UP000256345">
    <property type="component" value="Unassembled WGS sequence"/>
</dbReference>
<feature type="chain" id="PRO_5045305372" description="Transglycosylase SLT domain-containing protein" evidence="1">
    <location>
        <begin position="22"/>
        <end position="286"/>
    </location>
</feature>